<feature type="domain" description="PAC" evidence="13">
    <location>
        <begin position="194"/>
        <end position="243"/>
    </location>
</feature>
<name>W4Q0Z4_9BACI</name>
<dbReference type="Pfam" id="PF13426">
    <property type="entry name" value="PAS_9"/>
    <property type="match status" value="2"/>
</dbReference>
<dbReference type="EMBL" id="BAUT01000013">
    <property type="protein sequence ID" value="GAE25751.1"/>
    <property type="molecule type" value="Genomic_DNA"/>
</dbReference>
<organism evidence="14 15">
    <name type="scientific">Halalkalibacter wakoensis JCM 9140</name>
    <dbReference type="NCBI Taxonomy" id="1236970"/>
    <lineage>
        <taxon>Bacteria</taxon>
        <taxon>Bacillati</taxon>
        <taxon>Bacillota</taxon>
        <taxon>Bacilli</taxon>
        <taxon>Bacillales</taxon>
        <taxon>Bacillaceae</taxon>
        <taxon>Halalkalibacter</taxon>
    </lineage>
</organism>
<dbReference type="GO" id="GO:0005524">
    <property type="term" value="F:ATP binding"/>
    <property type="evidence" value="ECO:0007669"/>
    <property type="project" value="UniProtKB-KW"/>
</dbReference>
<dbReference type="PROSITE" id="PS50109">
    <property type="entry name" value="HIS_KIN"/>
    <property type="match status" value="1"/>
</dbReference>
<dbReference type="CDD" id="cd00130">
    <property type="entry name" value="PAS"/>
    <property type="match status" value="1"/>
</dbReference>
<dbReference type="GO" id="GO:0030435">
    <property type="term" value="P:sporulation resulting in formation of a cellular spore"/>
    <property type="evidence" value="ECO:0007669"/>
    <property type="project" value="UniProtKB-KW"/>
</dbReference>
<evidence type="ECO:0000256" key="8">
    <source>
        <dbReference type="ARBA" id="ARBA00022969"/>
    </source>
</evidence>
<dbReference type="CDD" id="cd00075">
    <property type="entry name" value="HATPase"/>
    <property type="match status" value="1"/>
</dbReference>
<dbReference type="SMART" id="SM00388">
    <property type="entry name" value="HisKA"/>
    <property type="match status" value="1"/>
</dbReference>
<keyword evidence="4" id="KW-0808">Transferase</keyword>
<comment type="catalytic activity">
    <reaction evidence="1">
        <text>ATP + protein L-histidine = ADP + protein N-phospho-L-histidine.</text>
        <dbReference type="EC" id="2.7.13.3"/>
    </reaction>
</comment>
<accession>W4Q0Z4</accession>
<feature type="domain" description="Histidine kinase" evidence="11">
    <location>
        <begin position="256"/>
        <end position="461"/>
    </location>
</feature>
<dbReference type="InterPro" id="IPR035965">
    <property type="entry name" value="PAS-like_dom_sf"/>
</dbReference>
<comment type="caution">
    <text evidence="14">The sequence shown here is derived from an EMBL/GenBank/DDBJ whole genome shotgun (WGS) entry which is preliminary data.</text>
</comment>
<dbReference type="InterPro" id="IPR003661">
    <property type="entry name" value="HisK_dim/P_dom"/>
</dbReference>
<dbReference type="PROSITE" id="PS50112">
    <property type="entry name" value="PAS"/>
    <property type="match status" value="1"/>
</dbReference>
<evidence type="ECO:0000256" key="5">
    <source>
        <dbReference type="ARBA" id="ARBA00022741"/>
    </source>
</evidence>
<keyword evidence="7" id="KW-0067">ATP-binding</keyword>
<keyword evidence="5" id="KW-0547">Nucleotide-binding</keyword>
<sequence>MNLLFKNTEDAIFIYNLKDKEIIRRNPAFTRMFGYDANDRLHVTCLIPPDRQFEFNKLIYQLAEGQSIVDFKTVRKREDGSYIDVSMTVSPMHNVTGELLCAAIIRDISDQTKAERELKKAKKELQEIMEEYRGLIFKFKKEKNDFVYTLMDGKVLYERNDDPKKFIGRPVQEAYQCSQGDLFNKYNERAWLGEEVEFQFEDENGMVFLTSLKPIWQQGQVTEVLGNVVDITSLIKAEELLRRTEKLSVVGELAAGFAHEIRNPLTTLKGFLQLIQLDADEKNMNYVKIMLNEIDRLEMITNEFMVVAKPQAVKYEMEDMEQMIESVTQFLQPQALLNNIEMINLVEGPLEKICCDPHQMRQVFINIYKNAMEAMPSGGMITTNLALNTNYMTISITDQGGGIPAELIPKLGEPFYTLKEKGTGLGLMVSKKIIETHGGELQIESETNVGTTMTIYLPIDSIYKGENKLLERQKEGEIV</sequence>
<keyword evidence="9" id="KW-0902">Two-component regulatory system</keyword>
<keyword evidence="15" id="KW-1185">Reference proteome</keyword>
<evidence type="ECO:0000313" key="14">
    <source>
        <dbReference type="EMBL" id="GAE25751.1"/>
    </source>
</evidence>
<dbReference type="InterPro" id="IPR004358">
    <property type="entry name" value="Sig_transdc_His_kin-like_C"/>
</dbReference>
<feature type="domain" description="PAS" evidence="12">
    <location>
        <begin position="1"/>
        <end position="39"/>
    </location>
</feature>
<dbReference type="SMART" id="SM00387">
    <property type="entry name" value="HATPase_c"/>
    <property type="match status" value="1"/>
</dbReference>
<evidence type="ECO:0000256" key="2">
    <source>
        <dbReference type="ARBA" id="ARBA00012438"/>
    </source>
</evidence>
<evidence type="ECO:0000259" key="11">
    <source>
        <dbReference type="PROSITE" id="PS50109"/>
    </source>
</evidence>
<dbReference type="AlphaFoldDB" id="W4Q0Z4"/>
<dbReference type="Gene3D" id="3.30.450.20">
    <property type="entry name" value="PAS domain"/>
    <property type="match status" value="2"/>
</dbReference>
<proteinExistence type="predicted"/>
<evidence type="ECO:0000256" key="10">
    <source>
        <dbReference type="SAM" id="Coils"/>
    </source>
</evidence>
<evidence type="ECO:0000259" key="13">
    <source>
        <dbReference type="PROSITE" id="PS50113"/>
    </source>
</evidence>
<keyword evidence="6 14" id="KW-0418">Kinase</keyword>
<dbReference type="EC" id="2.7.13.3" evidence="2"/>
<dbReference type="Proteomes" id="UP000018890">
    <property type="component" value="Unassembled WGS sequence"/>
</dbReference>
<dbReference type="InterPro" id="IPR005467">
    <property type="entry name" value="His_kinase_dom"/>
</dbReference>
<gene>
    <name evidence="14" type="ORF">JCM9140_1760</name>
</gene>
<keyword evidence="8" id="KW-0749">Sporulation</keyword>
<evidence type="ECO:0000259" key="12">
    <source>
        <dbReference type="PROSITE" id="PS50112"/>
    </source>
</evidence>
<evidence type="ECO:0000256" key="9">
    <source>
        <dbReference type="ARBA" id="ARBA00023012"/>
    </source>
</evidence>
<feature type="domain" description="PAC" evidence="13">
    <location>
        <begin position="67"/>
        <end position="120"/>
    </location>
</feature>
<reference evidence="14" key="1">
    <citation type="journal article" date="2014" name="Genome Announc.">
        <title>Draft Genome Sequences of Three Alkaliphilic Bacillus Strains, Bacillus wakoensis JCM 9140T, Bacillus akibai JCM 9157T, and Bacillus hemicellulosilyticus JCM 9152T.</title>
        <authorList>
            <person name="Yuki M."/>
            <person name="Oshima K."/>
            <person name="Suda W."/>
            <person name="Oshida Y."/>
            <person name="Kitamura K."/>
            <person name="Iida T."/>
            <person name="Hattori M."/>
            <person name="Ohkuma M."/>
        </authorList>
    </citation>
    <scope>NUCLEOTIDE SEQUENCE [LARGE SCALE GENOMIC DNA]</scope>
    <source>
        <strain evidence="14">JCM 9140</strain>
    </source>
</reference>
<dbReference type="RefSeq" id="WP_034744589.1">
    <property type="nucleotide sequence ID" value="NZ_BAUT01000013.1"/>
</dbReference>
<dbReference type="InterPro" id="IPR000700">
    <property type="entry name" value="PAS-assoc_C"/>
</dbReference>
<dbReference type="InterPro" id="IPR003594">
    <property type="entry name" value="HATPase_dom"/>
</dbReference>
<evidence type="ECO:0000256" key="3">
    <source>
        <dbReference type="ARBA" id="ARBA00022553"/>
    </source>
</evidence>
<evidence type="ECO:0000256" key="7">
    <source>
        <dbReference type="ARBA" id="ARBA00022840"/>
    </source>
</evidence>
<keyword evidence="3" id="KW-0597">Phosphoprotein</keyword>
<dbReference type="InterPro" id="IPR036097">
    <property type="entry name" value="HisK_dim/P_sf"/>
</dbReference>
<evidence type="ECO:0000256" key="6">
    <source>
        <dbReference type="ARBA" id="ARBA00022777"/>
    </source>
</evidence>
<dbReference type="InterPro" id="IPR000014">
    <property type="entry name" value="PAS"/>
</dbReference>
<dbReference type="Gene3D" id="1.10.287.130">
    <property type="match status" value="1"/>
</dbReference>
<dbReference type="Gene3D" id="3.30.565.10">
    <property type="entry name" value="Histidine kinase-like ATPase, C-terminal domain"/>
    <property type="match status" value="1"/>
</dbReference>
<dbReference type="CDD" id="cd00082">
    <property type="entry name" value="HisKA"/>
    <property type="match status" value="1"/>
</dbReference>
<dbReference type="PANTHER" id="PTHR43065:SF34">
    <property type="entry name" value="SPORULATION KINASE A"/>
    <property type="match status" value="1"/>
</dbReference>
<dbReference type="PROSITE" id="PS50113">
    <property type="entry name" value="PAC"/>
    <property type="match status" value="2"/>
</dbReference>
<feature type="coiled-coil region" evidence="10">
    <location>
        <begin position="108"/>
        <end position="138"/>
    </location>
</feature>
<dbReference type="NCBIfam" id="TIGR00229">
    <property type="entry name" value="sensory_box"/>
    <property type="match status" value="1"/>
</dbReference>
<evidence type="ECO:0000256" key="1">
    <source>
        <dbReference type="ARBA" id="ARBA00000085"/>
    </source>
</evidence>
<dbReference type="InterPro" id="IPR036890">
    <property type="entry name" value="HATPase_C_sf"/>
</dbReference>
<dbReference type="SUPFAM" id="SSF47384">
    <property type="entry name" value="Homodimeric domain of signal transducing histidine kinase"/>
    <property type="match status" value="1"/>
</dbReference>
<dbReference type="Pfam" id="PF02518">
    <property type="entry name" value="HATPase_c"/>
    <property type="match status" value="1"/>
</dbReference>
<protein>
    <recommendedName>
        <fullName evidence="2">histidine kinase</fullName>
        <ecNumber evidence="2">2.7.13.3</ecNumber>
    </recommendedName>
</protein>
<dbReference type="PANTHER" id="PTHR43065">
    <property type="entry name" value="SENSOR HISTIDINE KINASE"/>
    <property type="match status" value="1"/>
</dbReference>
<dbReference type="FunFam" id="1.10.287.130:FF:000040">
    <property type="entry name" value="PAS domain-containing sensor histidine kinase"/>
    <property type="match status" value="1"/>
</dbReference>
<dbReference type="STRING" id="1236970.JCM9140_1760"/>
<evidence type="ECO:0000256" key="4">
    <source>
        <dbReference type="ARBA" id="ARBA00022679"/>
    </source>
</evidence>
<dbReference type="SUPFAM" id="SSF55785">
    <property type="entry name" value="PYP-like sensor domain (PAS domain)"/>
    <property type="match status" value="1"/>
</dbReference>
<dbReference type="GO" id="GO:0000155">
    <property type="term" value="F:phosphorelay sensor kinase activity"/>
    <property type="evidence" value="ECO:0007669"/>
    <property type="project" value="InterPro"/>
</dbReference>
<dbReference type="SUPFAM" id="SSF55874">
    <property type="entry name" value="ATPase domain of HSP90 chaperone/DNA topoisomerase II/histidine kinase"/>
    <property type="match status" value="1"/>
</dbReference>
<dbReference type="PRINTS" id="PR00344">
    <property type="entry name" value="BCTRLSENSOR"/>
</dbReference>
<dbReference type="Pfam" id="PF00512">
    <property type="entry name" value="HisKA"/>
    <property type="match status" value="1"/>
</dbReference>
<evidence type="ECO:0000313" key="15">
    <source>
        <dbReference type="Proteomes" id="UP000018890"/>
    </source>
</evidence>
<keyword evidence="10" id="KW-0175">Coiled coil</keyword>